<comment type="caution">
    <text evidence="3">The sequence shown here is derived from an EMBL/GenBank/DDBJ whole genome shotgun (WGS) entry which is preliminary data.</text>
</comment>
<dbReference type="Gene3D" id="1.10.287.1490">
    <property type="match status" value="1"/>
</dbReference>
<name>A0AAU9JV53_9CILI</name>
<evidence type="ECO:0000256" key="1">
    <source>
        <dbReference type="SAM" id="Coils"/>
    </source>
</evidence>
<reference evidence="3" key="1">
    <citation type="submission" date="2021-09" db="EMBL/GenBank/DDBJ databases">
        <authorList>
            <consortium name="AG Swart"/>
            <person name="Singh M."/>
            <person name="Singh A."/>
            <person name="Seah K."/>
            <person name="Emmerich C."/>
        </authorList>
    </citation>
    <scope>NUCLEOTIDE SEQUENCE</scope>
    <source>
        <strain evidence="3">ATCC30299</strain>
    </source>
</reference>
<accession>A0AAU9JV53</accession>
<dbReference type="AlphaFoldDB" id="A0AAU9JV53"/>
<feature type="coiled-coil region" evidence="1">
    <location>
        <begin position="106"/>
        <end position="170"/>
    </location>
</feature>
<evidence type="ECO:0000256" key="2">
    <source>
        <dbReference type="SAM" id="MobiDB-lite"/>
    </source>
</evidence>
<feature type="compositionally biased region" description="Low complexity" evidence="2">
    <location>
        <begin position="252"/>
        <end position="270"/>
    </location>
</feature>
<feature type="region of interest" description="Disordered" evidence="2">
    <location>
        <begin position="219"/>
        <end position="275"/>
    </location>
</feature>
<proteinExistence type="predicted"/>
<protein>
    <submittedName>
        <fullName evidence="3">Uncharacterized protein</fullName>
    </submittedName>
</protein>
<keyword evidence="1" id="KW-0175">Coiled coil</keyword>
<evidence type="ECO:0000313" key="3">
    <source>
        <dbReference type="EMBL" id="CAG9331128.1"/>
    </source>
</evidence>
<sequence>MDSQSLIKELIELRALKQEKDSFKEAHKKLLAQISNLEVTITELNTIIEVKDEEIRKIKEAYGSAVSQIKQLQDKIKDPETKVMARSLENSNKNLQESLFQMQISLEQSNHLKNTYEQKFKEATKKLMENKISSPSQDLRQINENLVKQLEKKEIEIKELKIAYEKQIKARDLELQELKSMYERSVDAPYHSIMNTEISIAKVEVPQRAKTTLTQSVTLLPSSQSKTRRQERATSSRSKKPPSLDPEKSKTLKPLSSPKSNTLTSSSSSSRYVPSFLRKRLTPSDLL</sequence>
<gene>
    <name evidence="3" type="ORF">BSTOLATCC_MIC53207</name>
</gene>
<dbReference type="EMBL" id="CAJZBQ010000053">
    <property type="protein sequence ID" value="CAG9331128.1"/>
    <property type="molecule type" value="Genomic_DNA"/>
</dbReference>
<evidence type="ECO:0000313" key="4">
    <source>
        <dbReference type="Proteomes" id="UP001162131"/>
    </source>
</evidence>
<feature type="coiled-coil region" evidence="1">
    <location>
        <begin position="13"/>
        <end position="75"/>
    </location>
</feature>
<keyword evidence="4" id="KW-1185">Reference proteome</keyword>
<dbReference type="Proteomes" id="UP001162131">
    <property type="component" value="Unassembled WGS sequence"/>
</dbReference>
<organism evidence="3 4">
    <name type="scientific">Blepharisma stoltei</name>
    <dbReference type="NCBI Taxonomy" id="1481888"/>
    <lineage>
        <taxon>Eukaryota</taxon>
        <taxon>Sar</taxon>
        <taxon>Alveolata</taxon>
        <taxon>Ciliophora</taxon>
        <taxon>Postciliodesmatophora</taxon>
        <taxon>Heterotrichea</taxon>
        <taxon>Heterotrichida</taxon>
        <taxon>Blepharismidae</taxon>
        <taxon>Blepharisma</taxon>
    </lineage>
</organism>